<dbReference type="WBParaSite" id="PS1159_v2.g12780.t1">
    <property type="protein sequence ID" value="PS1159_v2.g12780.t1"/>
    <property type="gene ID" value="PS1159_v2.g12780"/>
</dbReference>
<organism evidence="1 2">
    <name type="scientific">Panagrolaimus sp. PS1159</name>
    <dbReference type="NCBI Taxonomy" id="55785"/>
    <lineage>
        <taxon>Eukaryota</taxon>
        <taxon>Metazoa</taxon>
        <taxon>Ecdysozoa</taxon>
        <taxon>Nematoda</taxon>
        <taxon>Chromadorea</taxon>
        <taxon>Rhabditida</taxon>
        <taxon>Tylenchina</taxon>
        <taxon>Panagrolaimomorpha</taxon>
        <taxon>Panagrolaimoidea</taxon>
        <taxon>Panagrolaimidae</taxon>
        <taxon>Panagrolaimus</taxon>
    </lineage>
</organism>
<protein>
    <submittedName>
        <fullName evidence="2">Anaphase-promoting complex subunit 4-like WD40 domain-containing protein</fullName>
    </submittedName>
</protein>
<evidence type="ECO:0000313" key="1">
    <source>
        <dbReference type="Proteomes" id="UP000887580"/>
    </source>
</evidence>
<reference evidence="2" key="1">
    <citation type="submission" date="2022-11" db="UniProtKB">
        <authorList>
            <consortium name="WormBaseParasite"/>
        </authorList>
    </citation>
    <scope>IDENTIFICATION</scope>
</reference>
<evidence type="ECO:0000313" key="2">
    <source>
        <dbReference type="WBParaSite" id="PS1159_v2.g12780.t1"/>
    </source>
</evidence>
<dbReference type="Proteomes" id="UP000887580">
    <property type="component" value="Unplaced"/>
</dbReference>
<sequence>MVSMQARIETSHRDVVHDAQLNYYGNRLATCSSDRMVKIFEVKSNGQSFPIAELNGHEDAVWQVSWAHPQFENTLATCSHDRRIIVWREINGKWQKVYEYRQHTASVNSVSWAPHQYGMVLACCSTDGSISIVEFKNDVWTPLRIIDAHANGVNSVSWGPAKPARSVDGKIEYEPMRLVSGGNDHLVKLWKRSEDGTSFEVDTELKQHLDWVRDVAWAPCDLFGYSSIASCGVDRRLVVWKCNDLDKKLWSSQVLHVFDDIIWHVSWSLCSTMLCVAGADNKVSLWQERTPNKWTEISNDDDQVLED</sequence>
<name>A0AC35F3E6_9BILA</name>
<accession>A0AC35F3E6</accession>
<proteinExistence type="predicted"/>